<comment type="caution">
    <text evidence="1">The sequence shown here is derived from an EMBL/GenBank/DDBJ whole genome shotgun (WGS) entry which is preliminary data.</text>
</comment>
<proteinExistence type="predicted"/>
<accession>A0A6B3LRI3</accession>
<reference evidence="1 2" key="1">
    <citation type="submission" date="2020-02" db="EMBL/GenBank/DDBJ databases">
        <authorList>
            <person name="Kim M.K."/>
        </authorList>
    </citation>
    <scope>NUCLEOTIDE SEQUENCE [LARGE SCALE GENOMIC DNA]</scope>
    <source>
        <strain evidence="1 2">BT327</strain>
    </source>
</reference>
<organism evidence="1 2">
    <name type="scientific">Pontibacter burrus</name>
    <dbReference type="NCBI Taxonomy" id="2704466"/>
    <lineage>
        <taxon>Bacteria</taxon>
        <taxon>Pseudomonadati</taxon>
        <taxon>Bacteroidota</taxon>
        <taxon>Cytophagia</taxon>
        <taxon>Cytophagales</taxon>
        <taxon>Hymenobacteraceae</taxon>
        <taxon>Pontibacter</taxon>
    </lineage>
</organism>
<evidence type="ECO:0000313" key="2">
    <source>
        <dbReference type="Proteomes" id="UP000474777"/>
    </source>
</evidence>
<name>A0A6B3LRI3_9BACT</name>
<dbReference type="AlphaFoldDB" id="A0A6B3LRI3"/>
<evidence type="ECO:0000313" key="1">
    <source>
        <dbReference type="EMBL" id="NEM96177.1"/>
    </source>
</evidence>
<protein>
    <submittedName>
        <fullName evidence="1">Uncharacterized protein</fullName>
    </submittedName>
</protein>
<gene>
    <name evidence="1" type="ORF">GXP69_00595</name>
</gene>
<dbReference type="EMBL" id="JAAGWD010000001">
    <property type="protein sequence ID" value="NEM96177.1"/>
    <property type="molecule type" value="Genomic_DNA"/>
</dbReference>
<dbReference type="RefSeq" id="WP_163910957.1">
    <property type="nucleotide sequence ID" value="NZ_JAAGWD010000001.1"/>
</dbReference>
<sequence length="163" mass="18668">MESRTDTTRLTPQEAALYLGQRITLVNGSYFIANPNSKDKSGNPILSAALLADFEDRTFDIKNFKLLLRPLADITEEELKWLNRITDYDKPIPDELMQRALADIKKQGIDAFAFGEELHARQVFEVTRYLLSRGFDLFNWIEQGKALDKTKLAKLPDTTDQMV</sequence>
<dbReference type="Proteomes" id="UP000474777">
    <property type="component" value="Unassembled WGS sequence"/>
</dbReference>
<keyword evidence="2" id="KW-1185">Reference proteome</keyword>